<dbReference type="Pfam" id="PF13668">
    <property type="entry name" value="Ferritin_2"/>
    <property type="match status" value="1"/>
</dbReference>
<comment type="caution">
    <text evidence="1">The sequence shown here is derived from an EMBL/GenBank/DDBJ whole genome shotgun (WGS) entry which is preliminary data.</text>
</comment>
<dbReference type="PANTHER" id="PTHR31694">
    <property type="entry name" value="DESICCATION-LIKE PROTEIN"/>
    <property type="match status" value="1"/>
</dbReference>
<dbReference type="SUPFAM" id="SSF47240">
    <property type="entry name" value="Ferritin-like"/>
    <property type="match status" value="1"/>
</dbReference>
<evidence type="ECO:0000313" key="2">
    <source>
        <dbReference type="Proteomes" id="UP000239485"/>
    </source>
</evidence>
<evidence type="ECO:0000313" key="1">
    <source>
        <dbReference type="EMBL" id="PPK92897.1"/>
    </source>
</evidence>
<organism evidence="1 2">
    <name type="scientific">Kineococcus xinjiangensis</name>
    <dbReference type="NCBI Taxonomy" id="512762"/>
    <lineage>
        <taxon>Bacteria</taxon>
        <taxon>Bacillati</taxon>
        <taxon>Actinomycetota</taxon>
        <taxon>Actinomycetes</taxon>
        <taxon>Kineosporiales</taxon>
        <taxon>Kineosporiaceae</taxon>
        <taxon>Kineococcus</taxon>
    </lineage>
</organism>
<dbReference type="InterPro" id="IPR009078">
    <property type="entry name" value="Ferritin-like_SF"/>
</dbReference>
<sequence>MFRKSLVIDMINRSAENATDRRNFLRSAGLLSAGAVGAGLAGAGAASAASAATAAPSAGAVLNFALNLEYLEAEFYSFAAFGHGIADSLTNGTGTKGPVTGGHRVPFKSRKMRYIAEEIAADEIAHVKFLRTGLGAAAVSRPAINLQESFSGAAQAAGLIPAGATFDPFASEEAFLAGAFLFEDVGVTAYKGAAPLIGNTEFIGAAAGILAVEAYHAGIIRTQMYDRGMVAAAGAISDARDSLDGPEDLDQGIVTGNPKAMRANLVPTDDNGIAFSRTPSQVMNIVYLTPGAGVSQGGFYPAGLNGEIKTT</sequence>
<dbReference type="PROSITE" id="PS51318">
    <property type="entry name" value="TAT"/>
    <property type="match status" value="1"/>
</dbReference>
<proteinExistence type="predicted"/>
<dbReference type="InterPro" id="IPR006311">
    <property type="entry name" value="TAT_signal"/>
</dbReference>
<protein>
    <submittedName>
        <fullName evidence="1">Ferritin-like protein</fullName>
    </submittedName>
</protein>
<name>A0A2S6IFC1_9ACTN</name>
<dbReference type="Proteomes" id="UP000239485">
    <property type="component" value="Unassembled WGS sequence"/>
</dbReference>
<dbReference type="InterPro" id="IPR052965">
    <property type="entry name" value="Pigment-catalase-like"/>
</dbReference>
<dbReference type="AlphaFoldDB" id="A0A2S6IFC1"/>
<accession>A0A2S6IFC1</accession>
<dbReference type="EMBL" id="PTJD01000012">
    <property type="protein sequence ID" value="PPK92897.1"/>
    <property type="molecule type" value="Genomic_DNA"/>
</dbReference>
<dbReference type="OrthoDB" id="954262at2"/>
<keyword evidence="2" id="KW-1185">Reference proteome</keyword>
<dbReference type="RefSeq" id="WP_104434262.1">
    <property type="nucleotide sequence ID" value="NZ_PTJD01000012.1"/>
</dbReference>
<reference evidence="1 2" key="1">
    <citation type="submission" date="2018-02" db="EMBL/GenBank/DDBJ databases">
        <title>Genomic Encyclopedia of Archaeal and Bacterial Type Strains, Phase II (KMG-II): from individual species to whole genera.</title>
        <authorList>
            <person name="Goeker M."/>
        </authorList>
    </citation>
    <scope>NUCLEOTIDE SEQUENCE [LARGE SCALE GENOMIC DNA]</scope>
    <source>
        <strain evidence="1 2">DSM 22857</strain>
    </source>
</reference>
<gene>
    <name evidence="1" type="ORF">CLV92_11270</name>
</gene>
<dbReference type="PANTHER" id="PTHR31694:SF26">
    <property type="entry name" value="OS05G0151100 PROTEIN"/>
    <property type="match status" value="1"/>
</dbReference>